<protein>
    <submittedName>
        <fullName evidence="4">ADP-ribose pyrophosphatase</fullName>
    </submittedName>
</protein>
<dbReference type="Pfam" id="PF00293">
    <property type="entry name" value="NUDIX"/>
    <property type="match status" value="1"/>
</dbReference>
<dbReference type="GO" id="GO:0016787">
    <property type="term" value="F:hydrolase activity"/>
    <property type="evidence" value="ECO:0007669"/>
    <property type="project" value="UniProtKB-KW"/>
</dbReference>
<keyword evidence="2" id="KW-0378">Hydrolase</keyword>
<evidence type="ECO:0000259" key="3">
    <source>
        <dbReference type="PROSITE" id="PS51462"/>
    </source>
</evidence>
<accession>A0A172YK41</accession>
<dbReference type="InterPro" id="IPR020084">
    <property type="entry name" value="NUDIX_hydrolase_CS"/>
</dbReference>
<dbReference type="PROSITE" id="PS51462">
    <property type="entry name" value="NUDIX"/>
    <property type="match status" value="1"/>
</dbReference>
<dbReference type="Gene3D" id="3.90.79.10">
    <property type="entry name" value="Nucleoside Triphosphate Pyrophosphohydrolase"/>
    <property type="match status" value="1"/>
</dbReference>
<dbReference type="Proteomes" id="UP000077875">
    <property type="component" value="Chromosome"/>
</dbReference>
<name>A0A172YK41_9GAMM</name>
<reference evidence="4 5" key="1">
    <citation type="submission" date="2016-04" db="EMBL/GenBank/DDBJ databases">
        <title>Complete Genome Sequence of Halotalea alkalilenta IHB B 13600.</title>
        <authorList>
            <person name="Swarnkar M.K."/>
            <person name="Sharma A."/>
            <person name="Kaushal K."/>
            <person name="Soni R."/>
            <person name="Rana S."/>
            <person name="Singh A.K."/>
            <person name="Gulati A."/>
        </authorList>
    </citation>
    <scope>NUCLEOTIDE SEQUENCE [LARGE SCALE GENOMIC DNA]</scope>
    <source>
        <strain evidence="4 5">IHB B 13600</strain>
    </source>
</reference>
<dbReference type="PANTHER" id="PTHR43046:SF16">
    <property type="entry name" value="ADP-RIBOSE PYROPHOSPHATASE YJHB-RELATED"/>
    <property type="match status" value="1"/>
</dbReference>
<dbReference type="SUPFAM" id="SSF55811">
    <property type="entry name" value="Nudix"/>
    <property type="match status" value="1"/>
</dbReference>
<evidence type="ECO:0000256" key="1">
    <source>
        <dbReference type="ARBA" id="ARBA00001946"/>
    </source>
</evidence>
<dbReference type="InterPro" id="IPR000086">
    <property type="entry name" value="NUDIX_hydrolase_dom"/>
</dbReference>
<dbReference type="RefSeq" id="WP_064124445.1">
    <property type="nucleotide sequence ID" value="NZ_CP015243.1"/>
</dbReference>
<proteinExistence type="predicted"/>
<evidence type="ECO:0000313" key="5">
    <source>
        <dbReference type="Proteomes" id="UP000077875"/>
    </source>
</evidence>
<organism evidence="4 5">
    <name type="scientific">Halotalea alkalilenta</name>
    <dbReference type="NCBI Taxonomy" id="376489"/>
    <lineage>
        <taxon>Bacteria</taxon>
        <taxon>Pseudomonadati</taxon>
        <taxon>Pseudomonadota</taxon>
        <taxon>Gammaproteobacteria</taxon>
        <taxon>Oceanospirillales</taxon>
        <taxon>Halomonadaceae</taxon>
        <taxon>Halotalea</taxon>
    </lineage>
</organism>
<feature type="domain" description="Nudix hydrolase" evidence="3">
    <location>
        <begin position="66"/>
        <end position="202"/>
    </location>
</feature>
<dbReference type="PANTHER" id="PTHR43046">
    <property type="entry name" value="GDP-MANNOSE MANNOSYL HYDROLASE"/>
    <property type="match status" value="1"/>
</dbReference>
<dbReference type="InterPro" id="IPR059176">
    <property type="entry name" value="UDP-X_N"/>
</dbReference>
<dbReference type="Gene3D" id="6.10.250.1120">
    <property type="match status" value="1"/>
</dbReference>
<dbReference type="KEGG" id="haa:A5892_10775"/>
<dbReference type="InterPro" id="IPR015797">
    <property type="entry name" value="NUDIX_hydrolase-like_dom_sf"/>
</dbReference>
<dbReference type="AlphaFoldDB" id="A0A172YK41"/>
<dbReference type="Pfam" id="PF12535">
    <property type="entry name" value="Nudix_N"/>
    <property type="match status" value="1"/>
</dbReference>
<dbReference type="EMBL" id="CP015243">
    <property type="protein sequence ID" value="ANF59618.1"/>
    <property type="molecule type" value="Genomic_DNA"/>
</dbReference>
<evidence type="ECO:0000313" key="4">
    <source>
        <dbReference type="EMBL" id="ANF59618.1"/>
    </source>
</evidence>
<evidence type="ECO:0000256" key="2">
    <source>
        <dbReference type="ARBA" id="ARBA00022801"/>
    </source>
</evidence>
<dbReference type="STRING" id="376489.A5892_10775"/>
<dbReference type="PROSITE" id="PS00893">
    <property type="entry name" value="NUDIX_BOX"/>
    <property type="match status" value="1"/>
</dbReference>
<comment type="cofactor">
    <cofactor evidence="1">
        <name>Mg(2+)</name>
        <dbReference type="ChEBI" id="CHEBI:18420"/>
    </cofactor>
</comment>
<gene>
    <name evidence="4" type="ORF">A5892_10775</name>
</gene>
<sequence>MSHDWVDFAKRLRAIAQTGQTYTDNRYELERYQELERLTNQMFAVLAETPVARVEQLFIPDRGYATPKVDVRGAVFRDDRVLLVREQRDRRWTLPGGWADVCEPPSSCVLREIHEESGYFAVNPRLALLRDRSLHPYLPVTPEHIYKLFYVCDEVEGGGFVPNNETDAADFFALNALPELSLGRTLEKDIHHLWAFASGEVDRVHSD</sequence>
<keyword evidence="5" id="KW-1185">Reference proteome</keyword>